<dbReference type="InterPro" id="IPR050275">
    <property type="entry name" value="PGM_Phosphatase"/>
</dbReference>
<dbReference type="SUPFAM" id="SSF53254">
    <property type="entry name" value="Phosphoglycerate mutase-like"/>
    <property type="match status" value="1"/>
</dbReference>
<dbReference type="RefSeq" id="WP_011178247.1">
    <property type="nucleotide sequence ID" value="NC_005877.1"/>
</dbReference>
<dbReference type="InterPro" id="IPR013078">
    <property type="entry name" value="His_Pase_superF_clade-1"/>
</dbReference>
<reference evidence="6 8" key="3">
    <citation type="submission" date="2017-04" db="EMBL/GenBank/DDBJ databases">
        <authorList>
            <person name="Varghese N."/>
            <person name="Submissions S."/>
        </authorList>
    </citation>
    <scope>NUCLEOTIDE SEQUENCE [LARGE SCALE GENOMIC DNA]</scope>
    <source>
        <strain evidence="6 8">DSM 9789</strain>
    </source>
</reference>
<dbReference type="EMBL" id="FWYE01000002">
    <property type="protein sequence ID" value="SMD30898.1"/>
    <property type="molecule type" value="Genomic_DNA"/>
</dbReference>
<dbReference type="OrthoDB" id="304253at2157"/>
<protein>
    <submittedName>
        <fullName evidence="5 6">Phosphoglycerate mutase</fullName>
    </submittedName>
</protein>
<dbReference type="PaxDb" id="263820-PTO1446"/>
<dbReference type="PROSITE" id="PS00175">
    <property type="entry name" value="PG_MUTASE"/>
    <property type="match status" value="1"/>
</dbReference>
<reference evidence="5 7" key="1">
    <citation type="journal article" date="2004" name="Proc. Natl. Acad. Sci. U.S.A.">
        <title>Genome sequence of Picrophilus torridus and its implications for life around pH 0.</title>
        <authorList>
            <person name="Futterer O."/>
            <person name="Angelov A."/>
            <person name="Liesegang H."/>
            <person name="Gottschalk G."/>
            <person name="Schleper C."/>
            <person name="Schepers B."/>
            <person name="Dock C."/>
            <person name="Antranikian G."/>
            <person name="Liebl W."/>
        </authorList>
    </citation>
    <scope>NUCLEOTIDE SEQUENCE [LARGE SCALE GENOMIC DNA]</scope>
    <source>
        <strain evidence="7">ATCC 700027 / DSM 9790 / JCM 10055 / NBRC 100828</strain>
        <strain evidence="5">DSM 9790</strain>
    </source>
</reference>
<feature type="binding site" evidence="4">
    <location>
        <position position="58"/>
    </location>
    <ligand>
        <name>substrate</name>
    </ligand>
</feature>
<dbReference type="FunCoup" id="Q6KZ21">
    <property type="interactions" value="163"/>
</dbReference>
<feature type="active site" description="Tele-phosphohistidine intermediate" evidence="3">
    <location>
        <position position="8"/>
    </location>
</feature>
<sequence length="198" mass="22282">MRAILIRHGESDINIAGLLSHDIDNNKLTERGIKQVERTAEQLIGLKIDRIVSSPVKRAAQTADIIGKIINVNVVYDDRLKEIDLGSANNHHVSEYRDELYPNAHIHGDLRNDLGFEPWDHLIKRMIDSLLSYDGNNIFVSHSDPIRAAASYYLNIDEPCSFGIDIKNASMTVIDIDNKKLLCLGAIYLDDGIKKMFS</sequence>
<dbReference type="HOGENOM" id="CLU_033323_9_3_2"/>
<dbReference type="AlphaFoldDB" id="Q6KZ21"/>
<keyword evidence="8" id="KW-1185">Reference proteome</keyword>
<feature type="binding site" evidence="4">
    <location>
        <begin position="7"/>
        <end position="14"/>
    </location>
    <ligand>
        <name>substrate</name>
    </ligand>
</feature>
<evidence type="ECO:0000256" key="4">
    <source>
        <dbReference type="PIRSR" id="PIRSR613078-2"/>
    </source>
</evidence>
<dbReference type="STRING" id="263820.PTO1446"/>
<evidence type="ECO:0000256" key="2">
    <source>
        <dbReference type="ARBA" id="ARBA00023235"/>
    </source>
</evidence>
<dbReference type="InParanoid" id="Q6KZ21"/>
<dbReference type="NCBIfam" id="NF038349">
    <property type="entry name" value="dPGM_arch"/>
    <property type="match status" value="1"/>
</dbReference>
<dbReference type="Proteomes" id="UP000000438">
    <property type="component" value="Chromosome"/>
</dbReference>
<dbReference type="Gene3D" id="3.40.50.1240">
    <property type="entry name" value="Phosphoglycerate mutase-like"/>
    <property type="match status" value="1"/>
</dbReference>
<evidence type="ECO:0000256" key="1">
    <source>
        <dbReference type="ARBA" id="ARBA00023152"/>
    </source>
</evidence>
<name>Q6KZ21_PICTO</name>
<feature type="active site" description="Proton donor/acceptor" evidence="3">
    <location>
        <position position="82"/>
    </location>
</feature>
<dbReference type="CDD" id="cd07067">
    <property type="entry name" value="HP_PGM_like"/>
    <property type="match status" value="1"/>
</dbReference>
<evidence type="ECO:0000313" key="6">
    <source>
        <dbReference type="EMBL" id="SMD30898.1"/>
    </source>
</evidence>
<dbReference type="eggNOG" id="arCOG01991">
    <property type="taxonomic scope" value="Archaea"/>
</dbReference>
<evidence type="ECO:0000256" key="3">
    <source>
        <dbReference type="PIRSR" id="PIRSR613078-1"/>
    </source>
</evidence>
<dbReference type="InterPro" id="IPR029033">
    <property type="entry name" value="His_PPase_superfam"/>
</dbReference>
<dbReference type="GeneID" id="2844762"/>
<gene>
    <name evidence="5" type="ordered locus">PTO1446</name>
    <name evidence="6" type="ORF">SAMN02745355_0816</name>
</gene>
<accession>A0A8G2L7B3</accession>
<proteinExistence type="predicted"/>
<dbReference type="GO" id="GO:0016791">
    <property type="term" value="F:phosphatase activity"/>
    <property type="evidence" value="ECO:0007669"/>
    <property type="project" value="TreeGrafter"/>
</dbReference>
<dbReference type="Proteomes" id="UP000192315">
    <property type="component" value="Unassembled WGS sequence"/>
</dbReference>
<dbReference type="PANTHER" id="PTHR48100:SF1">
    <property type="entry name" value="HISTIDINE PHOSPHATASE FAMILY PROTEIN-RELATED"/>
    <property type="match status" value="1"/>
</dbReference>
<dbReference type="InterPro" id="IPR054929">
    <property type="entry name" value="dPGM_arch"/>
</dbReference>
<reference evidence="5" key="2">
    <citation type="submission" date="2004-02" db="EMBL/GenBank/DDBJ databases">
        <authorList>
            <person name="Fuetterer O."/>
            <person name="Angelov A."/>
            <person name="Liesegang H."/>
            <person name="Gottschalk G."/>
            <person name="Schleper C."/>
            <person name="Schepers B."/>
            <person name="Dock C."/>
            <person name="Antranikian G."/>
            <person name="Liebl W."/>
        </authorList>
    </citation>
    <scope>NUCLEOTIDE SEQUENCE</scope>
    <source>
        <strain evidence="5">DSM 9790</strain>
    </source>
</reference>
<dbReference type="Pfam" id="PF00300">
    <property type="entry name" value="His_Phos_1"/>
    <property type="match status" value="1"/>
</dbReference>
<organism evidence="5 7">
    <name type="scientific">Picrophilus torridus (strain ATCC 700027 / DSM 9790 / JCM 10055 / NBRC 100828 / KAW 2/3)</name>
    <dbReference type="NCBI Taxonomy" id="1122961"/>
    <lineage>
        <taxon>Archaea</taxon>
        <taxon>Methanobacteriati</taxon>
        <taxon>Thermoplasmatota</taxon>
        <taxon>Thermoplasmata</taxon>
        <taxon>Thermoplasmatales</taxon>
        <taxon>Picrophilaceae</taxon>
        <taxon>Picrophilus</taxon>
    </lineage>
</organism>
<keyword evidence="1" id="KW-0324">Glycolysis</keyword>
<evidence type="ECO:0000313" key="7">
    <source>
        <dbReference type="Proteomes" id="UP000000438"/>
    </source>
</evidence>
<evidence type="ECO:0000313" key="5">
    <source>
        <dbReference type="EMBL" id="AAT44031.1"/>
    </source>
</evidence>
<evidence type="ECO:0000313" key="8">
    <source>
        <dbReference type="Proteomes" id="UP000192315"/>
    </source>
</evidence>
<dbReference type="SMART" id="SM00855">
    <property type="entry name" value="PGAM"/>
    <property type="match status" value="1"/>
</dbReference>
<dbReference type="PANTHER" id="PTHR48100">
    <property type="entry name" value="BROAD-SPECIFICITY PHOSPHATASE YOR283W-RELATED"/>
    <property type="match status" value="1"/>
</dbReference>
<dbReference type="EMBL" id="AE017261">
    <property type="protein sequence ID" value="AAT44031.1"/>
    <property type="molecule type" value="Genomic_DNA"/>
</dbReference>
<accession>Q6KZ21</accession>
<keyword evidence="2" id="KW-0413">Isomerase</keyword>
<dbReference type="KEGG" id="pto:PTO1446"/>
<dbReference type="InterPro" id="IPR001345">
    <property type="entry name" value="PG/BPGM_mutase_AS"/>
</dbReference>
<dbReference type="GO" id="GO:0005737">
    <property type="term" value="C:cytoplasm"/>
    <property type="evidence" value="ECO:0007669"/>
    <property type="project" value="TreeGrafter"/>
</dbReference>